<dbReference type="PROSITE" id="PS51755">
    <property type="entry name" value="OMPR_PHOB"/>
    <property type="match status" value="1"/>
</dbReference>
<keyword evidence="4" id="KW-0805">Transcription regulation</keyword>
<dbReference type="Proteomes" id="UP000812270">
    <property type="component" value="Unassembled WGS sequence"/>
</dbReference>
<keyword evidence="13" id="KW-1185">Reference proteome</keyword>
<keyword evidence="3" id="KW-0902">Two-component regulatory system</keyword>
<evidence type="ECO:0000259" key="11">
    <source>
        <dbReference type="PROSITE" id="PS51755"/>
    </source>
</evidence>
<dbReference type="GO" id="GO:0000976">
    <property type="term" value="F:transcription cis-regulatory region binding"/>
    <property type="evidence" value="ECO:0007669"/>
    <property type="project" value="TreeGrafter"/>
</dbReference>
<evidence type="ECO:0000313" key="13">
    <source>
        <dbReference type="Proteomes" id="UP000812270"/>
    </source>
</evidence>
<protein>
    <recommendedName>
        <fullName evidence="1">Phosphate regulon transcriptional regulatory protein PhoB</fullName>
    </recommendedName>
</protein>
<keyword evidence="5 9" id="KW-0238">DNA-binding</keyword>
<dbReference type="InterPro" id="IPR039420">
    <property type="entry name" value="WalR-like"/>
</dbReference>
<evidence type="ECO:0000256" key="9">
    <source>
        <dbReference type="PROSITE-ProRule" id="PRU01091"/>
    </source>
</evidence>
<dbReference type="GO" id="GO:0005829">
    <property type="term" value="C:cytosol"/>
    <property type="evidence" value="ECO:0007669"/>
    <property type="project" value="TreeGrafter"/>
</dbReference>
<evidence type="ECO:0000259" key="10">
    <source>
        <dbReference type="PROSITE" id="PS50110"/>
    </source>
</evidence>
<dbReference type="AlphaFoldDB" id="A0A9E2SDU1"/>
<feature type="modified residue" description="4-aspartylphosphate" evidence="8">
    <location>
        <position position="56"/>
    </location>
</feature>
<feature type="domain" description="OmpR/PhoB-type" evidence="11">
    <location>
        <begin position="135"/>
        <end position="229"/>
    </location>
</feature>
<keyword evidence="2 8" id="KW-0597">Phosphoprotein</keyword>
<sequence>MESKGKKVLIADDEPDILEIIGYNLEGEGYNVYTAKDGDDALNKAKLVKPDLIILDIMMPKKTGVEVCEILRSQPNFKETLIIFLTALSDESSQVKGFDKGADDYVNKPISPKLLLSRVNALFRRVSKPSDENGSGVLTIDKIVIDPVRFIVKVGDEEITLAKKEFELLYLLASKPGRVFLRNEILNQIWGNEVIVGDRTIDVHIRKVRQKLGLDCITTVKGVGYKFDLQ</sequence>
<feature type="domain" description="Response regulatory" evidence="10">
    <location>
        <begin position="7"/>
        <end position="123"/>
    </location>
</feature>
<dbReference type="Pfam" id="PF00486">
    <property type="entry name" value="Trans_reg_C"/>
    <property type="match status" value="1"/>
</dbReference>
<proteinExistence type="predicted"/>
<dbReference type="SMART" id="SM00448">
    <property type="entry name" value="REC"/>
    <property type="match status" value="1"/>
</dbReference>
<dbReference type="PANTHER" id="PTHR48111">
    <property type="entry name" value="REGULATOR OF RPOS"/>
    <property type="match status" value="1"/>
</dbReference>
<feature type="DNA-binding region" description="OmpR/PhoB-type" evidence="9">
    <location>
        <begin position="135"/>
        <end position="229"/>
    </location>
</feature>
<dbReference type="CDD" id="cd00383">
    <property type="entry name" value="trans_reg_C"/>
    <property type="match status" value="1"/>
</dbReference>
<evidence type="ECO:0000256" key="3">
    <source>
        <dbReference type="ARBA" id="ARBA00023012"/>
    </source>
</evidence>
<evidence type="ECO:0000256" key="2">
    <source>
        <dbReference type="ARBA" id="ARBA00022553"/>
    </source>
</evidence>
<organism evidence="12 13">
    <name type="scientific">Pinibacter aurantiacus</name>
    <dbReference type="NCBI Taxonomy" id="2851599"/>
    <lineage>
        <taxon>Bacteria</taxon>
        <taxon>Pseudomonadati</taxon>
        <taxon>Bacteroidota</taxon>
        <taxon>Chitinophagia</taxon>
        <taxon>Chitinophagales</taxon>
        <taxon>Chitinophagaceae</taxon>
        <taxon>Pinibacter</taxon>
    </lineage>
</organism>
<name>A0A9E2SDU1_9BACT</name>
<dbReference type="RefSeq" id="WP_217791762.1">
    <property type="nucleotide sequence ID" value="NZ_JAHSPG010000009.1"/>
</dbReference>
<dbReference type="PANTHER" id="PTHR48111:SF1">
    <property type="entry name" value="TWO-COMPONENT RESPONSE REGULATOR ORR33"/>
    <property type="match status" value="1"/>
</dbReference>
<evidence type="ECO:0000256" key="6">
    <source>
        <dbReference type="ARBA" id="ARBA00023163"/>
    </source>
</evidence>
<evidence type="ECO:0000256" key="7">
    <source>
        <dbReference type="ARBA" id="ARBA00024735"/>
    </source>
</evidence>
<evidence type="ECO:0000256" key="1">
    <source>
        <dbReference type="ARBA" id="ARBA00013332"/>
    </source>
</evidence>
<comment type="caution">
    <text evidence="12">The sequence shown here is derived from an EMBL/GenBank/DDBJ whole genome shotgun (WGS) entry which is preliminary data.</text>
</comment>
<gene>
    <name evidence="12" type="ORF">KTO63_13075</name>
</gene>
<dbReference type="InterPro" id="IPR001789">
    <property type="entry name" value="Sig_transdc_resp-reg_receiver"/>
</dbReference>
<evidence type="ECO:0000256" key="5">
    <source>
        <dbReference type="ARBA" id="ARBA00023125"/>
    </source>
</evidence>
<dbReference type="SMART" id="SM00862">
    <property type="entry name" value="Trans_reg_C"/>
    <property type="match status" value="1"/>
</dbReference>
<dbReference type="PROSITE" id="PS50110">
    <property type="entry name" value="RESPONSE_REGULATORY"/>
    <property type="match status" value="1"/>
</dbReference>
<comment type="function">
    <text evidence="7">This protein is a positive regulator for the phosphate regulon. Transcription of this operon is positively regulated by PhoB and PhoR when phosphate is limited.</text>
</comment>
<dbReference type="EMBL" id="JAHSPG010000009">
    <property type="protein sequence ID" value="MBV4358090.1"/>
    <property type="molecule type" value="Genomic_DNA"/>
</dbReference>
<keyword evidence="6" id="KW-0804">Transcription</keyword>
<dbReference type="Pfam" id="PF00072">
    <property type="entry name" value="Response_reg"/>
    <property type="match status" value="1"/>
</dbReference>
<dbReference type="GO" id="GO:0000156">
    <property type="term" value="F:phosphorelay response regulator activity"/>
    <property type="evidence" value="ECO:0007669"/>
    <property type="project" value="TreeGrafter"/>
</dbReference>
<dbReference type="FunFam" id="1.10.10.10:FF:000018">
    <property type="entry name" value="DNA-binding response regulator ResD"/>
    <property type="match status" value="1"/>
</dbReference>
<reference evidence="12" key="1">
    <citation type="submission" date="2021-06" db="EMBL/GenBank/DDBJ databases">
        <authorList>
            <person name="Huq M.A."/>
        </authorList>
    </citation>
    <scope>NUCLEOTIDE SEQUENCE</scope>
    <source>
        <strain evidence="12">MAH-26</strain>
    </source>
</reference>
<evidence type="ECO:0000256" key="4">
    <source>
        <dbReference type="ARBA" id="ARBA00023015"/>
    </source>
</evidence>
<dbReference type="FunFam" id="3.40.50.2300:FF:000001">
    <property type="entry name" value="DNA-binding response regulator PhoB"/>
    <property type="match status" value="1"/>
</dbReference>
<evidence type="ECO:0000313" key="12">
    <source>
        <dbReference type="EMBL" id="MBV4358090.1"/>
    </source>
</evidence>
<dbReference type="GO" id="GO:0032993">
    <property type="term" value="C:protein-DNA complex"/>
    <property type="evidence" value="ECO:0007669"/>
    <property type="project" value="TreeGrafter"/>
</dbReference>
<accession>A0A9E2SDU1</accession>
<evidence type="ECO:0000256" key="8">
    <source>
        <dbReference type="PROSITE-ProRule" id="PRU00169"/>
    </source>
</evidence>
<dbReference type="GO" id="GO:0006355">
    <property type="term" value="P:regulation of DNA-templated transcription"/>
    <property type="evidence" value="ECO:0007669"/>
    <property type="project" value="InterPro"/>
</dbReference>
<dbReference type="InterPro" id="IPR001867">
    <property type="entry name" value="OmpR/PhoB-type_DNA-bd"/>
</dbReference>